<dbReference type="EMBL" id="LR746278">
    <property type="protein sequence ID" value="CAA7408383.1"/>
    <property type="molecule type" value="Genomic_DNA"/>
</dbReference>
<dbReference type="FunFam" id="1.25.40.10:FF:000090">
    <property type="entry name" value="Pentatricopeptide repeat-containing protein, chloroplastic"/>
    <property type="match status" value="1"/>
</dbReference>
<dbReference type="PANTHER" id="PTHR47926:SF348">
    <property type="entry name" value="PENTATRICOPEPTIDE REPEAT-CONTAINING PROTEIN"/>
    <property type="match status" value="1"/>
</dbReference>
<dbReference type="InterPro" id="IPR002885">
    <property type="entry name" value="PPR_rpt"/>
</dbReference>
<dbReference type="Proteomes" id="UP000663760">
    <property type="component" value="Chromosome 15"/>
</dbReference>
<evidence type="ECO:0000256" key="2">
    <source>
        <dbReference type="PROSITE-ProRule" id="PRU00708"/>
    </source>
</evidence>
<keyword evidence="1" id="KW-0677">Repeat</keyword>
<evidence type="ECO:0000313" key="4">
    <source>
        <dbReference type="Proteomes" id="UP000663760"/>
    </source>
</evidence>
<feature type="repeat" description="PPR" evidence="2">
    <location>
        <begin position="301"/>
        <end position="335"/>
    </location>
</feature>
<proteinExistence type="predicted"/>
<keyword evidence="4" id="KW-1185">Reference proteome</keyword>
<evidence type="ECO:0000256" key="1">
    <source>
        <dbReference type="ARBA" id="ARBA00022737"/>
    </source>
</evidence>
<dbReference type="Gene3D" id="1.25.40.10">
    <property type="entry name" value="Tetratricopeptide repeat domain"/>
    <property type="match status" value="3"/>
</dbReference>
<dbReference type="InterPro" id="IPR011990">
    <property type="entry name" value="TPR-like_helical_dom_sf"/>
</dbReference>
<dbReference type="Pfam" id="PF01535">
    <property type="entry name" value="PPR"/>
    <property type="match status" value="3"/>
</dbReference>
<dbReference type="AlphaFoldDB" id="A0A7I8LEF1"/>
<dbReference type="OrthoDB" id="185373at2759"/>
<dbReference type="PANTHER" id="PTHR47926">
    <property type="entry name" value="PENTATRICOPEPTIDE REPEAT-CONTAINING PROTEIN"/>
    <property type="match status" value="1"/>
</dbReference>
<protein>
    <submittedName>
        <fullName evidence="3">Uncharacterized protein</fullName>
    </submittedName>
</protein>
<gene>
    <name evidence="3" type="ORF">SI8410_15019061</name>
</gene>
<dbReference type="InterPro" id="IPR046848">
    <property type="entry name" value="E_motif"/>
</dbReference>
<sequence length="491" mass="52574">MSTSLEGWARLVYRYRTRPTQLDQVHALLVTTGFFFLPWTLCHSSPSPEEEDRGGSVFVYNILIAGSLLRERRPDGGPTALRLFIQMLAQQTRPNGYTFPPLVKSITSSPRVSTGRAVHAQLVRRGLVADNFVNSGMVKFYAQSGEVTAARKVFDENPRPDVASCNAMLDSLCKNRDVGSAKMIFDGVRFRDVVSWTTLINGFLVNGLPEEAIRLFRDMATGRGGVAPPPRPNEATLVCALSACASSLRLPLLAGKQLHGYILRRGVRLTAFLGTALVDMYGKRGRARCAANVFEAMAEREVCTWNAMISALACNGEEARALGVFGAMAAHGVRPNGVTFVAALTACARARLVDAGMALFASMPRDHGIAPAMEHCGCVVDLLGRAALLDEAAEFIEGMPFAADASVWGALLGACRLHGNTALAAVAGARLLALQPRHAGRYAVLWNTYAGVGMWGSAARLKESMERAGVTKTAGCSWLETTPAAAAAAQS</sequence>
<dbReference type="PROSITE" id="PS51375">
    <property type="entry name" value="PPR"/>
    <property type="match status" value="2"/>
</dbReference>
<dbReference type="Pfam" id="PF20431">
    <property type="entry name" value="E_motif"/>
    <property type="match status" value="1"/>
</dbReference>
<evidence type="ECO:0000313" key="3">
    <source>
        <dbReference type="EMBL" id="CAA7408383.1"/>
    </source>
</evidence>
<dbReference type="InterPro" id="IPR046960">
    <property type="entry name" value="PPR_At4g14850-like_plant"/>
</dbReference>
<dbReference type="GO" id="GO:0009451">
    <property type="term" value="P:RNA modification"/>
    <property type="evidence" value="ECO:0007669"/>
    <property type="project" value="InterPro"/>
</dbReference>
<organism evidence="3 4">
    <name type="scientific">Spirodela intermedia</name>
    <name type="common">Intermediate duckweed</name>
    <dbReference type="NCBI Taxonomy" id="51605"/>
    <lineage>
        <taxon>Eukaryota</taxon>
        <taxon>Viridiplantae</taxon>
        <taxon>Streptophyta</taxon>
        <taxon>Embryophyta</taxon>
        <taxon>Tracheophyta</taxon>
        <taxon>Spermatophyta</taxon>
        <taxon>Magnoliopsida</taxon>
        <taxon>Liliopsida</taxon>
        <taxon>Araceae</taxon>
        <taxon>Lemnoideae</taxon>
        <taxon>Spirodela</taxon>
    </lineage>
</organism>
<reference evidence="3" key="1">
    <citation type="submission" date="2020-02" db="EMBL/GenBank/DDBJ databases">
        <authorList>
            <person name="Scholz U."/>
            <person name="Mascher M."/>
            <person name="Fiebig A."/>
        </authorList>
    </citation>
    <scope>NUCLEOTIDE SEQUENCE</scope>
</reference>
<name>A0A7I8LEF1_SPIIN</name>
<dbReference type="GO" id="GO:0003723">
    <property type="term" value="F:RNA binding"/>
    <property type="evidence" value="ECO:0007669"/>
    <property type="project" value="InterPro"/>
</dbReference>
<dbReference type="NCBIfam" id="TIGR00756">
    <property type="entry name" value="PPR"/>
    <property type="match status" value="3"/>
</dbReference>
<dbReference type="Pfam" id="PF13812">
    <property type="entry name" value="PPR_3"/>
    <property type="match status" value="1"/>
</dbReference>
<feature type="repeat" description="PPR" evidence="2">
    <location>
        <begin position="192"/>
        <end position="222"/>
    </location>
</feature>
<accession>A0A7I8LEF1</accession>